<proteinExistence type="inferred from homology"/>
<dbReference type="InterPro" id="IPR001025">
    <property type="entry name" value="BAH_dom"/>
</dbReference>
<keyword evidence="5 9" id="KW-0949">S-adenosyl-L-methionine</keyword>
<feature type="compositionally biased region" description="Acidic residues" evidence="11">
    <location>
        <begin position="182"/>
        <end position="192"/>
    </location>
</feature>
<dbReference type="InterPro" id="IPR022702">
    <property type="entry name" value="Cytosine_MeTrfase1_RFD"/>
</dbReference>
<feature type="compositionally biased region" description="Basic and acidic residues" evidence="11">
    <location>
        <begin position="91"/>
        <end position="109"/>
    </location>
</feature>
<accession>A0A9P6ET58</accession>
<dbReference type="PROSITE" id="PS51679">
    <property type="entry name" value="SAM_MT_C5"/>
    <property type="match status" value="1"/>
</dbReference>
<keyword evidence="7" id="KW-0238">DNA-binding</keyword>
<keyword evidence="8" id="KW-0539">Nucleus</keyword>
<evidence type="ECO:0000256" key="10">
    <source>
        <dbReference type="RuleBase" id="RU000416"/>
    </source>
</evidence>
<dbReference type="GO" id="GO:0003682">
    <property type="term" value="F:chromatin binding"/>
    <property type="evidence" value="ECO:0007669"/>
    <property type="project" value="InterPro"/>
</dbReference>
<dbReference type="EC" id="2.1.1.37" evidence="2"/>
<feature type="region of interest" description="Disordered" evidence="11">
    <location>
        <begin position="1294"/>
        <end position="1324"/>
    </location>
</feature>
<feature type="compositionally biased region" description="Basic and acidic residues" evidence="11">
    <location>
        <begin position="205"/>
        <end position="222"/>
    </location>
</feature>
<dbReference type="InterPro" id="IPR029063">
    <property type="entry name" value="SAM-dependent_MTases_sf"/>
</dbReference>
<comment type="similarity">
    <text evidence="9 10">Belongs to the class I-like SAM-binding methyltransferase superfamily. C5-methyltransferase family.</text>
</comment>
<feature type="compositionally biased region" description="Acidic residues" evidence="11">
    <location>
        <begin position="1314"/>
        <end position="1324"/>
    </location>
</feature>
<dbReference type="Gene3D" id="3.90.120.10">
    <property type="entry name" value="DNA Methylase, subunit A, domain 2"/>
    <property type="match status" value="1"/>
</dbReference>
<dbReference type="EMBL" id="MU157824">
    <property type="protein sequence ID" value="KAF9535721.1"/>
    <property type="molecule type" value="Genomic_DNA"/>
</dbReference>
<dbReference type="SMART" id="SM00439">
    <property type="entry name" value="BAH"/>
    <property type="match status" value="1"/>
</dbReference>
<organism evidence="13 14">
    <name type="scientific">Crepidotus variabilis</name>
    <dbReference type="NCBI Taxonomy" id="179855"/>
    <lineage>
        <taxon>Eukaryota</taxon>
        <taxon>Fungi</taxon>
        <taxon>Dikarya</taxon>
        <taxon>Basidiomycota</taxon>
        <taxon>Agaricomycotina</taxon>
        <taxon>Agaricomycetes</taxon>
        <taxon>Agaricomycetidae</taxon>
        <taxon>Agaricales</taxon>
        <taxon>Agaricineae</taxon>
        <taxon>Crepidotaceae</taxon>
        <taxon>Crepidotus</taxon>
    </lineage>
</organism>
<dbReference type="Gene3D" id="2.30.30.490">
    <property type="match status" value="2"/>
</dbReference>
<dbReference type="PANTHER" id="PTHR10629:SF52">
    <property type="entry name" value="DNA (CYTOSINE-5)-METHYLTRANSFERASE 1"/>
    <property type="match status" value="1"/>
</dbReference>
<dbReference type="Proteomes" id="UP000807306">
    <property type="component" value="Unassembled WGS sequence"/>
</dbReference>
<dbReference type="PROSITE" id="PS51038">
    <property type="entry name" value="BAH"/>
    <property type="match status" value="1"/>
</dbReference>
<sequence length="1324" mass="151285">MSRRHRVSALDMSFGVDPMEVDSDSPSASAQAGPSRAQTGFSSPLVGEISRSSSVASSTSSLGKRKGAHEEDDHRVRKRPKGLNYHPQGRIRREDDKLVVEGEDPYHELENDDSEDDASFTAPDKPIRELFEFVIFDPHNGNEYVTLDALELNDGVDRNFEAVGRVRAHFMSEDDGMEEELYGDEEEDEEVGEALRPVQKNGKGKGKDASRQKGEERRGEAEKSKLEMIRLSSILRYSVDYTQESEPFYIETQYAWYILRTPDDRYTEYYKYFQFPRRIAQLIISGALKRPKEGYSDFLKRFSSRVDIFGHTYVEEDLFKSVDEIRAISSGEADFHIIQKAPFVKHILQHGISSGLDTARRTFRLGNKNLPAIKKVLGNPDLAVLKPEYQNSTHVTPRIAQLAQGLFREEIVVIGPPPSTINKDQIEAQKKKDFKNLNVLMEKVYQKKHVEHDKKNCIDMINDFYSTVRIDGVVYTIGDIVLMPKAILAEKKIVPNIHDRVDQLFWYARIQYIQIGSQDVHVQWFYHASQTIMDEVSHPKELFLSHECGDESLQKIVGKVNVTYFLDPKLLKPDGYFCKFYYDREFGSFEEIPRQQFQMLAELQSAGNCDSCSIRADLNHKREPSLLEKDGKVFGLAFAGKCLHLNDFVTYRGDSVSNIGYIVGVTVNKKKHIPSEVLVRKVGRISTLMSIAPGNVMKDERHLYLTDEQDKFPVHDFVDLIYVNCYSSLQQSNCPLEDWLNLSKKHFYIRYIFPCLKVKSWKKRQKLHHKDFDYCVECSKERLRGRNQMLEFLEVMKDKPLRTLDLFGGIGAFSGGLSQGSGCLEVTHAIEISPSAARTFRKNSPRTIVYNQCANLMLRYAIKSKEGHAVDQLHQIDDRSAIPPLPRPIDIDVIVAGFPCQSHSTLNMFKTSDDLKSNLILTTISFMDFYRPKYAYFENVPGFVRFGLNADKANQYGVEGEIPKGGIKLVVRALVDMGYQLRFANMQAVHYGTPQGRSRFFLIAAKAGYPLPAFPQPTHHHPKLKDETIKYKDGLEDPETEIKINPIRSMPGTALHPHVSIWDAIGDLPAFDWKHPKPNSETQAKREERRIRREVDHIPVLECKKSERWCGFSGRIGYRSEPRTTFQYTSRLEETTDIQQYTKCIIPPKVSRTLAIPLRAGADYRDLPQSEHDWYMSYATGASARHGYRKGIYGRLDQHAIFGTTVTNVDPTAKQCQVLHPTQHRIVTVRELARSQGLPDSFVFVAIKNSVVTMHRQIGNAVPIPVGQALGRELRRSLFTRWKSQREEAIVIEDDEDDIVSEGSRRSLPLPSDNLDDDLDDMYE</sequence>
<dbReference type="InterPro" id="IPR031303">
    <property type="entry name" value="C5_meth_CS"/>
</dbReference>
<evidence type="ECO:0000256" key="8">
    <source>
        <dbReference type="ARBA" id="ARBA00023242"/>
    </source>
</evidence>
<evidence type="ECO:0000256" key="2">
    <source>
        <dbReference type="ARBA" id="ARBA00011975"/>
    </source>
</evidence>
<keyword evidence="6" id="KW-0677">Repeat</keyword>
<dbReference type="SUPFAM" id="SSF53335">
    <property type="entry name" value="S-adenosyl-L-methionine-dependent methyltransferases"/>
    <property type="match status" value="1"/>
</dbReference>
<dbReference type="PANTHER" id="PTHR10629">
    <property type="entry name" value="CYTOSINE-SPECIFIC METHYLTRANSFERASE"/>
    <property type="match status" value="1"/>
</dbReference>
<dbReference type="GO" id="GO:0003886">
    <property type="term" value="F:DNA (cytosine-5-)-methyltransferase activity"/>
    <property type="evidence" value="ECO:0007669"/>
    <property type="project" value="UniProtKB-EC"/>
</dbReference>
<dbReference type="GO" id="GO:0032259">
    <property type="term" value="P:methylation"/>
    <property type="evidence" value="ECO:0007669"/>
    <property type="project" value="UniProtKB-KW"/>
</dbReference>
<feature type="compositionally biased region" description="Low complexity" evidence="11">
    <location>
        <begin position="50"/>
        <end position="61"/>
    </location>
</feature>
<evidence type="ECO:0000256" key="6">
    <source>
        <dbReference type="ARBA" id="ARBA00022737"/>
    </source>
</evidence>
<dbReference type="Pfam" id="PF12047">
    <property type="entry name" value="DNMT1-RFD"/>
    <property type="match status" value="1"/>
</dbReference>
<keyword evidence="4 9" id="KW-0808">Transferase</keyword>
<dbReference type="PRINTS" id="PR00105">
    <property type="entry name" value="C5METTRFRASE"/>
</dbReference>
<reference evidence="13" key="1">
    <citation type="submission" date="2020-11" db="EMBL/GenBank/DDBJ databases">
        <authorList>
            <consortium name="DOE Joint Genome Institute"/>
            <person name="Ahrendt S."/>
            <person name="Riley R."/>
            <person name="Andreopoulos W."/>
            <person name="Labutti K."/>
            <person name="Pangilinan J."/>
            <person name="Ruiz-Duenas F.J."/>
            <person name="Barrasa J.M."/>
            <person name="Sanchez-Garcia M."/>
            <person name="Camarero S."/>
            <person name="Miyauchi S."/>
            <person name="Serrano A."/>
            <person name="Linde D."/>
            <person name="Babiker R."/>
            <person name="Drula E."/>
            <person name="Ayuso-Fernandez I."/>
            <person name="Pacheco R."/>
            <person name="Padilla G."/>
            <person name="Ferreira P."/>
            <person name="Barriuso J."/>
            <person name="Kellner H."/>
            <person name="Castanera R."/>
            <person name="Alfaro M."/>
            <person name="Ramirez L."/>
            <person name="Pisabarro A.G."/>
            <person name="Kuo A."/>
            <person name="Tritt A."/>
            <person name="Lipzen A."/>
            <person name="He G."/>
            <person name="Yan M."/>
            <person name="Ng V."/>
            <person name="Cullen D."/>
            <person name="Martin F."/>
            <person name="Rosso M.-N."/>
            <person name="Henrissat B."/>
            <person name="Hibbett D."/>
            <person name="Martinez A.T."/>
            <person name="Grigoriev I.V."/>
        </authorList>
    </citation>
    <scope>NUCLEOTIDE SEQUENCE</scope>
    <source>
        <strain evidence="13">CBS 506.95</strain>
    </source>
</reference>
<dbReference type="Pfam" id="PF00145">
    <property type="entry name" value="DNA_methylase"/>
    <property type="match status" value="1"/>
</dbReference>
<dbReference type="InterPro" id="IPR001525">
    <property type="entry name" value="C5_MeTfrase"/>
</dbReference>
<evidence type="ECO:0000256" key="5">
    <source>
        <dbReference type="ARBA" id="ARBA00022691"/>
    </source>
</evidence>
<feature type="region of interest" description="Disordered" evidence="11">
    <location>
        <begin position="182"/>
        <end position="222"/>
    </location>
</feature>
<dbReference type="NCBIfam" id="TIGR00675">
    <property type="entry name" value="dcm"/>
    <property type="match status" value="1"/>
</dbReference>
<keyword evidence="14" id="KW-1185">Reference proteome</keyword>
<evidence type="ECO:0000313" key="14">
    <source>
        <dbReference type="Proteomes" id="UP000807306"/>
    </source>
</evidence>
<evidence type="ECO:0000256" key="1">
    <source>
        <dbReference type="ARBA" id="ARBA00004123"/>
    </source>
</evidence>
<evidence type="ECO:0000256" key="11">
    <source>
        <dbReference type="SAM" id="MobiDB-lite"/>
    </source>
</evidence>
<dbReference type="InterPro" id="IPR050390">
    <property type="entry name" value="C5-Methyltransferase"/>
</dbReference>
<dbReference type="GO" id="GO:0005634">
    <property type="term" value="C:nucleus"/>
    <property type="evidence" value="ECO:0007669"/>
    <property type="project" value="UniProtKB-SubCell"/>
</dbReference>
<feature type="region of interest" description="Disordered" evidence="11">
    <location>
        <begin position="1"/>
        <end position="122"/>
    </location>
</feature>
<dbReference type="Pfam" id="PF01426">
    <property type="entry name" value="BAH"/>
    <property type="match status" value="1"/>
</dbReference>
<dbReference type="GO" id="GO:0003677">
    <property type="term" value="F:DNA binding"/>
    <property type="evidence" value="ECO:0007669"/>
    <property type="project" value="UniProtKB-KW"/>
</dbReference>
<dbReference type="Gene3D" id="3.40.50.150">
    <property type="entry name" value="Vaccinia Virus protein VP39"/>
    <property type="match status" value="1"/>
</dbReference>
<evidence type="ECO:0000259" key="12">
    <source>
        <dbReference type="PROSITE" id="PS51038"/>
    </source>
</evidence>
<evidence type="ECO:0000313" key="13">
    <source>
        <dbReference type="EMBL" id="KAF9535721.1"/>
    </source>
</evidence>
<evidence type="ECO:0000256" key="3">
    <source>
        <dbReference type="ARBA" id="ARBA00022603"/>
    </source>
</evidence>
<dbReference type="PROSITE" id="PS00095">
    <property type="entry name" value="C5_MTASE_2"/>
    <property type="match status" value="1"/>
</dbReference>
<keyword evidence="3 9" id="KW-0489">Methyltransferase</keyword>
<gene>
    <name evidence="13" type="ORF">CPB83DRAFT_802269</name>
</gene>
<name>A0A9P6ET58_9AGAR</name>
<evidence type="ECO:0000256" key="9">
    <source>
        <dbReference type="PROSITE-ProRule" id="PRU01016"/>
    </source>
</evidence>
<feature type="compositionally biased region" description="Polar residues" evidence="11">
    <location>
        <begin position="24"/>
        <end position="42"/>
    </location>
</feature>
<comment type="caution">
    <text evidence="13">The sequence shown here is derived from an EMBL/GenBank/DDBJ whole genome shotgun (WGS) entry which is preliminary data.</text>
</comment>
<evidence type="ECO:0000256" key="7">
    <source>
        <dbReference type="ARBA" id="ARBA00023125"/>
    </source>
</evidence>
<dbReference type="InterPro" id="IPR043151">
    <property type="entry name" value="BAH_sf"/>
</dbReference>
<dbReference type="GO" id="GO:0044027">
    <property type="term" value="P:negative regulation of gene expression via chromosomal CpG island methylation"/>
    <property type="evidence" value="ECO:0007669"/>
    <property type="project" value="TreeGrafter"/>
</dbReference>
<feature type="active site" evidence="9">
    <location>
        <position position="900"/>
    </location>
</feature>
<comment type="subcellular location">
    <subcellularLocation>
        <location evidence="1">Nucleus</location>
    </subcellularLocation>
</comment>
<feature type="domain" description="BAH" evidence="12">
    <location>
        <begin position="473"/>
        <end position="593"/>
    </location>
</feature>
<dbReference type="OrthoDB" id="5376140at2759"/>
<protein>
    <recommendedName>
        <fullName evidence="2">DNA (cytosine-5-)-methyltransferase</fullName>
        <ecNumber evidence="2">2.1.1.37</ecNumber>
    </recommendedName>
</protein>
<evidence type="ECO:0000256" key="4">
    <source>
        <dbReference type="ARBA" id="ARBA00022679"/>
    </source>
</evidence>